<feature type="domain" description="NAD-dependent epimerase/dehydratase" evidence="3">
    <location>
        <begin position="9"/>
        <end position="203"/>
    </location>
</feature>
<keyword evidence="2" id="KW-0560">Oxidoreductase</keyword>
<dbReference type="InterPro" id="IPR001509">
    <property type="entry name" value="Epimerase_deHydtase"/>
</dbReference>
<dbReference type="InterPro" id="IPR050425">
    <property type="entry name" value="NAD(P)_dehydrat-like"/>
</dbReference>
<dbReference type="EMBL" id="OU503042">
    <property type="protein sequence ID" value="CAI9764982.1"/>
    <property type="molecule type" value="Genomic_DNA"/>
</dbReference>
<organism evidence="4 5">
    <name type="scientific">Fraxinus pennsylvanica</name>
    <dbReference type="NCBI Taxonomy" id="56036"/>
    <lineage>
        <taxon>Eukaryota</taxon>
        <taxon>Viridiplantae</taxon>
        <taxon>Streptophyta</taxon>
        <taxon>Embryophyta</taxon>
        <taxon>Tracheophyta</taxon>
        <taxon>Spermatophyta</taxon>
        <taxon>Magnoliopsida</taxon>
        <taxon>eudicotyledons</taxon>
        <taxon>Gunneridae</taxon>
        <taxon>Pentapetalae</taxon>
        <taxon>asterids</taxon>
        <taxon>lamiids</taxon>
        <taxon>Lamiales</taxon>
        <taxon>Oleaceae</taxon>
        <taxon>Oleeae</taxon>
        <taxon>Fraxinus</taxon>
    </lineage>
</organism>
<dbReference type="PANTHER" id="PTHR10366">
    <property type="entry name" value="NAD DEPENDENT EPIMERASE/DEHYDRATASE"/>
    <property type="match status" value="1"/>
</dbReference>
<evidence type="ECO:0000256" key="2">
    <source>
        <dbReference type="ARBA" id="ARBA00023002"/>
    </source>
</evidence>
<keyword evidence="5" id="KW-1185">Reference proteome</keyword>
<protein>
    <recommendedName>
        <fullName evidence="3">NAD-dependent epimerase/dehydratase domain-containing protein</fullName>
    </recommendedName>
</protein>
<dbReference type="Pfam" id="PF01370">
    <property type="entry name" value="Epimerase"/>
    <property type="match status" value="1"/>
</dbReference>
<proteinExistence type="predicted"/>
<accession>A0AAD2DS14</accession>
<evidence type="ECO:0000313" key="5">
    <source>
        <dbReference type="Proteomes" id="UP000834106"/>
    </source>
</evidence>
<dbReference type="Proteomes" id="UP000834106">
    <property type="component" value="Chromosome 7"/>
</dbReference>
<dbReference type="Gene3D" id="3.40.50.720">
    <property type="entry name" value="NAD(P)-binding Rossmann-like Domain"/>
    <property type="match status" value="2"/>
</dbReference>
<reference evidence="4" key="1">
    <citation type="submission" date="2023-05" db="EMBL/GenBank/DDBJ databases">
        <authorList>
            <person name="Huff M."/>
        </authorList>
    </citation>
    <scope>NUCLEOTIDE SEQUENCE</scope>
</reference>
<dbReference type="SUPFAM" id="SSF51735">
    <property type="entry name" value="NAD(P)-binding Rossmann-fold domains"/>
    <property type="match status" value="1"/>
</dbReference>
<dbReference type="InterPro" id="IPR036291">
    <property type="entry name" value="NAD(P)-bd_dom_sf"/>
</dbReference>
<dbReference type="GO" id="GO:0016616">
    <property type="term" value="F:oxidoreductase activity, acting on the CH-OH group of donors, NAD or NADP as acceptor"/>
    <property type="evidence" value="ECO:0007669"/>
    <property type="project" value="TreeGrafter"/>
</dbReference>
<evidence type="ECO:0000313" key="4">
    <source>
        <dbReference type="EMBL" id="CAI9764982.1"/>
    </source>
</evidence>
<dbReference type="AlphaFoldDB" id="A0AAD2DS14"/>
<evidence type="ECO:0000259" key="3">
    <source>
        <dbReference type="Pfam" id="PF01370"/>
    </source>
</evidence>
<sequence>MSTGMGKVVCVTGASGYTVSWLVKLLLDRGHPRKVEHLMTAIKGAQERLHLFEANLTEEGSFDSAIDGCEGVFHTATPVFLSVADPQAELIEPAVKGTLNVLRNPLKPDVVVDETWFSDTVFCEETKQWYAISKTLTEEAARKFADENNIDLVTLHPGFIIGPLLQPTLNLTSESVVNLIKEGREDWPNRYVDVRDVARGLVHIF</sequence>
<evidence type="ECO:0000256" key="1">
    <source>
        <dbReference type="ARBA" id="ARBA00022857"/>
    </source>
</evidence>
<keyword evidence="1" id="KW-0521">NADP</keyword>
<gene>
    <name evidence="4" type="ORF">FPE_LOCUS12412</name>
</gene>
<dbReference type="PANTHER" id="PTHR10366:SF849">
    <property type="entry name" value="NAD-DEPENDENT EPIMERASE_DEHYDRATASE DOMAIN-CONTAINING PROTEIN"/>
    <property type="match status" value="1"/>
</dbReference>
<name>A0AAD2DS14_9LAMI</name>